<dbReference type="EMBL" id="QNRJ01000005">
    <property type="protein sequence ID" value="RBP04770.1"/>
    <property type="molecule type" value="Genomic_DNA"/>
</dbReference>
<feature type="binding site" evidence="6">
    <location>
        <begin position="287"/>
        <end position="290"/>
    </location>
    <ligand>
        <name>ATP</name>
        <dbReference type="ChEBI" id="CHEBI:30616"/>
    </ligand>
</feature>
<evidence type="ECO:0000256" key="3">
    <source>
        <dbReference type="ARBA" id="ARBA00022840"/>
    </source>
</evidence>
<proteinExistence type="inferred from homology"/>
<organism evidence="7 8">
    <name type="scientific">Rossellomorea aquimaris</name>
    <dbReference type="NCBI Taxonomy" id="189382"/>
    <lineage>
        <taxon>Bacteria</taxon>
        <taxon>Bacillati</taxon>
        <taxon>Bacillota</taxon>
        <taxon>Bacilli</taxon>
        <taxon>Bacillales</taxon>
        <taxon>Bacillaceae</taxon>
        <taxon>Rossellomorea</taxon>
    </lineage>
</organism>
<dbReference type="NCBIfam" id="NF010539">
    <property type="entry name" value="PRK13927.1"/>
    <property type="match status" value="1"/>
</dbReference>
<evidence type="ECO:0000313" key="8">
    <source>
        <dbReference type="Proteomes" id="UP000252118"/>
    </source>
</evidence>
<comment type="subunit">
    <text evidence="6">Forms polymers.</text>
</comment>
<dbReference type="InterPro" id="IPR043129">
    <property type="entry name" value="ATPase_NBD"/>
</dbReference>
<dbReference type="NCBIfam" id="TIGR00904">
    <property type="entry name" value="mreB"/>
    <property type="match status" value="1"/>
</dbReference>
<name>A0A366ESV4_9BACI</name>
<dbReference type="SUPFAM" id="SSF53067">
    <property type="entry name" value="Actin-like ATPase domain"/>
    <property type="match status" value="2"/>
</dbReference>
<accession>A0A366ESV4</accession>
<dbReference type="InterPro" id="IPR004753">
    <property type="entry name" value="MreB"/>
</dbReference>
<dbReference type="OrthoDB" id="9768127at2"/>
<gene>
    <name evidence="6" type="primary">mreB</name>
    <name evidence="7" type="ORF">DET59_10558</name>
</gene>
<dbReference type="InterPro" id="IPR056546">
    <property type="entry name" value="MreB_MamK-like"/>
</dbReference>
<comment type="function">
    <text evidence="6">Forms membrane-associated dynamic filaments that are essential for cell shape determination. Acts by regulating cell wall synthesis and cell elongation, and thus cell shape. A feedback loop between cell geometry and MreB localization may maintain elongated cell shape by targeting cell wall growth to regions of negative cell wall curvature.</text>
</comment>
<dbReference type="PANTHER" id="PTHR42749">
    <property type="entry name" value="CELL SHAPE-DETERMINING PROTEIN MREB"/>
    <property type="match status" value="1"/>
</dbReference>
<reference evidence="7 8" key="1">
    <citation type="submission" date="2018-06" db="EMBL/GenBank/DDBJ databases">
        <title>Freshwater and sediment microbial communities from various areas in North America, analyzing microbe dynamics in response to fracking.</title>
        <authorList>
            <person name="Lamendella R."/>
        </authorList>
    </citation>
    <scope>NUCLEOTIDE SEQUENCE [LARGE SCALE GENOMIC DNA]</scope>
    <source>
        <strain evidence="7 8">97B</strain>
    </source>
</reference>
<feature type="binding site" evidence="6">
    <location>
        <begin position="156"/>
        <end position="158"/>
    </location>
    <ligand>
        <name>ATP</name>
        <dbReference type="ChEBI" id="CHEBI:30616"/>
    </ligand>
</feature>
<comment type="subcellular location">
    <subcellularLocation>
        <location evidence="6">Cytoplasm</location>
    </subcellularLocation>
    <text evidence="6">Membrane-associated.</text>
</comment>
<dbReference type="CDD" id="cd10225">
    <property type="entry name" value="ASKHA_NBD_MreB-like"/>
    <property type="match status" value="1"/>
</dbReference>
<dbReference type="GO" id="GO:0005524">
    <property type="term" value="F:ATP binding"/>
    <property type="evidence" value="ECO:0007669"/>
    <property type="project" value="UniProtKB-KW"/>
</dbReference>
<comment type="caution">
    <text evidence="7">The sequence shown here is derived from an EMBL/GenBank/DDBJ whole genome shotgun (WGS) entry which is preliminary data.</text>
</comment>
<dbReference type="GO" id="GO:0005737">
    <property type="term" value="C:cytoplasm"/>
    <property type="evidence" value="ECO:0007669"/>
    <property type="project" value="UniProtKB-SubCell"/>
</dbReference>
<dbReference type="PRINTS" id="PR01652">
    <property type="entry name" value="SHAPEPROTEIN"/>
</dbReference>
<dbReference type="GO" id="GO:0008360">
    <property type="term" value="P:regulation of cell shape"/>
    <property type="evidence" value="ECO:0007669"/>
    <property type="project" value="UniProtKB-UniRule"/>
</dbReference>
<evidence type="ECO:0000313" key="7">
    <source>
        <dbReference type="EMBL" id="RBP04770.1"/>
    </source>
</evidence>
<comment type="similarity">
    <text evidence="5 6">Belongs to the FtsA/MreB family.</text>
</comment>
<sequence>MFAKDIGIDLGTANVLIHVKGKGIVLNEPSVVALDKNTGKVLAVGEEARRMVGRTPGNIVATRPLKDGVIADFDVTEAMLKHFINKLNVKGFLSKPRILICCPTNITSVEQKAIREAAEKSGGKKIYLEEEPKVAAIGAGMDIFNPTGNMVVDIGGGTTDVAVLSMGDIVTSQSIKMAGDKFDHEILNYIKKEYKLLIGERTAEDIKVNIGTVFSETLDEDRKEMSIRGRDMVSGLPRTITVTSTEIEGALRESVAVIVQAAKNVLEKTPPELSADIIDRGVILTGGGALLHGMDTLLAEELKVPVLIAENPMDCVAIGTGLMLENIDKISRRSII</sequence>
<dbReference type="Pfam" id="PF06723">
    <property type="entry name" value="MreB_Mbl"/>
    <property type="match status" value="1"/>
</dbReference>
<keyword evidence="1 6" id="KW-0963">Cytoplasm</keyword>
<dbReference type="Gene3D" id="3.30.420.40">
    <property type="match status" value="3"/>
</dbReference>
<feature type="binding site" evidence="6">
    <location>
        <begin position="204"/>
        <end position="207"/>
    </location>
    <ligand>
        <name>ATP</name>
        <dbReference type="ChEBI" id="CHEBI:30616"/>
    </ligand>
</feature>
<evidence type="ECO:0000256" key="1">
    <source>
        <dbReference type="ARBA" id="ARBA00022490"/>
    </source>
</evidence>
<evidence type="ECO:0000256" key="5">
    <source>
        <dbReference type="ARBA" id="ARBA00023458"/>
    </source>
</evidence>
<keyword evidence="3 6" id="KW-0067">ATP-binding</keyword>
<keyword evidence="4 6" id="KW-0133">Cell shape</keyword>
<dbReference type="AlphaFoldDB" id="A0A366ESV4"/>
<dbReference type="RefSeq" id="WP_113969218.1">
    <property type="nucleotide sequence ID" value="NZ_CANLNA010000004.1"/>
</dbReference>
<protein>
    <recommendedName>
        <fullName evidence="6">Cell shape-determining protein MreB</fullName>
    </recommendedName>
</protein>
<dbReference type="PANTHER" id="PTHR42749:SF4">
    <property type="entry name" value="CELL SHAPE-DETERMINING PROTEIN MBL"/>
    <property type="match status" value="1"/>
</dbReference>
<evidence type="ECO:0000256" key="4">
    <source>
        <dbReference type="ARBA" id="ARBA00022960"/>
    </source>
</evidence>
<dbReference type="Proteomes" id="UP000252118">
    <property type="component" value="Unassembled WGS sequence"/>
</dbReference>
<feature type="binding site" evidence="6">
    <location>
        <begin position="12"/>
        <end position="14"/>
    </location>
    <ligand>
        <name>ATP</name>
        <dbReference type="ChEBI" id="CHEBI:30616"/>
    </ligand>
</feature>
<keyword evidence="2 6" id="KW-0547">Nucleotide-binding</keyword>
<dbReference type="HAMAP" id="MF_02207">
    <property type="entry name" value="MreB"/>
    <property type="match status" value="1"/>
</dbReference>
<evidence type="ECO:0000256" key="6">
    <source>
        <dbReference type="HAMAP-Rule" id="MF_02207"/>
    </source>
</evidence>
<dbReference type="GO" id="GO:0000902">
    <property type="term" value="P:cell morphogenesis"/>
    <property type="evidence" value="ECO:0007669"/>
    <property type="project" value="InterPro"/>
</dbReference>
<evidence type="ECO:0000256" key="2">
    <source>
        <dbReference type="ARBA" id="ARBA00022741"/>
    </source>
</evidence>